<evidence type="ECO:0000256" key="3">
    <source>
        <dbReference type="ARBA" id="ARBA00023274"/>
    </source>
</evidence>
<dbReference type="PANTHER" id="PTHR11545:SF2">
    <property type="entry name" value="LARGE RIBOSOMAL SUBUNIT PROTEIN UL13M"/>
    <property type="match status" value="1"/>
</dbReference>
<keyword evidence="5" id="KW-1185">Reference proteome</keyword>
<dbReference type="GO" id="GO:1990904">
    <property type="term" value="C:ribonucleoprotein complex"/>
    <property type="evidence" value="ECO:0007669"/>
    <property type="project" value="UniProtKB-KW"/>
</dbReference>
<name>A0ABD0YAU8_9HEMI</name>
<sequence length="166" mass="19406">MTRVWHLFDATWQNPLQCAPLIAKYLQGRHKPIYHPLNDCGDHVVVINSLRIALPGSEWRWRVYFHHTGYPGGASWTPAWQLHDKDPTMIVKKAVYSSMKGNLQRRVTMQRLHIFPDDQIPEDVLANLTHKLRPLRPTPDPLDSYDAEQVETFPKLVDYPEDYVLR</sequence>
<dbReference type="FunFam" id="3.90.1180.10:FF:000005">
    <property type="entry name" value="39S ribosomal protein L13, mitochondrial"/>
    <property type="match status" value="1"/>
</dbReference>
<evidence type="ECO:0000256" key="1">
    <source>
        <dbReference type="ARBA" id="ARBA00006227"/>
    </source>
</evidence>
<dbReference type="Pfam" id="PF00572">
    <property type="entry name" value="Ribosomal_L13"/>
    <property type="match status" value="1"/>
</dbReference>
<dbReference type="Gene3D" id="3.90.1180.10">
    <property type="entry name" value="Ribosomal protein L13"/>
    <property type="match status" value="1"/>
</dbReference>
<gene>
    <name evidence="4" type="ORF">AAG570_007378</name>
</gene>
<reference evidence="4 5" key="1">
    <citation type="submission" date="2024-07" db="EMBL/GenBank/DDBJ databases">
        <title>Chromosome-level genome assembly of the water stick insect Ranatra chinensis (Heteroptera: Nepidae).</title>
        <authorList>
            <person name="Liu X."/>
        </authorList>
    </citation>
    <scope>NUCLEOTIDE SEQUENCE [LARGE SCALE GENOMIC DNA]</scope>
    <source>
        <strain evidence="4">Cailab_2021Rc</strain>
        <tissue evidence="4">Muscle</tissue>
    </source>
</reference>
<comment type="caution">
    <text evidence="4">The sequence shown here is derived from an EMBL/GenBank/DDBJ whole genome shotgun (WGS) entry which is preliminary data.</text>
</comment>
<proteinExistence type="inferred from homology"/>
<dbReference type="Proteomes" id="UP001558652">
    <property type="component" value="Unassembled WGS sequence"/>
</dbReference>
<dbReference type="InterPro" id="IPR036899">
    <property type="entry name" value="Ribosomal_uL13_sf"/>
</dbReference>
<dbReference type="EMBL" id="JBFDAA010000020">
    <property type="protein sequence ID" value="KAL1115348.1"/>
    <property type="molecule type" value="Genomic_DNA"/>
</dbReference>
<organism evidence="4 5">
    <name type="scientific">Ranatra chinensis</name>
    <dbReference type="NCBI Taxonomy" id="642074"/>
    <lineage>
        <taxon>Eukaryota</taxon>
        <taxon>Metazoa</taxon>
        <taxon>Ecdysozoa</taxon>
        <taxon>Arthropoda</taxon>
        <taxon>Hexapoda</taxon>
        <taxon>Insecta</taxon>
        <taxon>Pterygota</taxon>
        <taxon>Neoptera</taxon>
        <taxon>Paraneoptera</taxon>
        <taxon>Hemiptera</taxon>
        <taxon>Heteroptera</taxon>
        <taxon>Panheteroptera</taxon>
        <taxon>Nepomorpha</taxon>
        <taxon>Nepidae</taxon>
        <taxon>Ranatrinae</taxon>
        <taxon>Ranatra</taxon>
    </lineage>
</organism>
<comment type="similarity">
    <text evidence="1">Belongs to the universal ribosomal protein uL13 family.</text>
</comment>
<evidence type="ECO:0000313" key="5">
    <source>
        <dbReference type="Proteomes" id="UP001558652"/>
    </source>
</evidence>
<dbReference type="GO" id="GO:0005840">
    <property type="term" value="C:ribosome"/>
    <property type="evidence" value="ECO:0007669"/>
    <property type="project" value="UniProtKB-KW"/>
</dbReference>
<dbReference type="InterPro" id="IPR005823">
    <property type="entry name" value="Ribosomal_uL13_bac-type"/>
</dbReference>
<dbReference type="CDD" id="cd00392">
    <property type="entry name" value="Ribosomal_L13"/>
    <property type="match status" value="1"/>
</dbReference>
<dbReference type="HAMAP" id="MF_01366">
    <property type="entry name" value="Ribosomal_uL13"/>
    <property type="match status" value="1"/>
</dbReference>
<dbReference type="InterPro" id="IPR005822">
    <property type="entry name" value="Ribosomal_uL13"/>
</dbReference>
<accession>A0ABD0YAU8</accession>
<dbReference type="SUPFAM" id="SSF52161">
    <property type="entry name" value="Ribosomal protein L13"/>
    <property type="match status" value="1"/>
</dbReference>
<keyword evidence="2" id="KW-0689">Ribosomal protein</keyword>
<dbReference type="PIRSF" id="PIRSF002181">
    <property type="entry name" value="Ribosomal_L13"/>
    <property type="match status" value="1"/>
</dbReference>
<keyword evidence="3" id="KW-0687">Ribonucleoprotein</keyword>
<evidence type="ECO:0000313" key="4">
    <source>
        <dbReference type="EMBL" id="KAL1115348.1"/>
    </source>
</evidence>
<dbReference type="AlphaFoldDB" id="A0ABD0YAU8"/>
<protein>
    <recommendedName>
        <fullName evidence="6">39S ribosomal protein L13, mitochondrial</fullName>
    </recommendedName>
</protein>
<dbReference type="PANTHER" id="PTHR11545">
    <property type="entry name" value="RIBOSOMAL PROTEIN L13"/>
    <property type="match status" value="1"/>
</dbReference>
<evidence type="ECO:0000256" key="2">
    <source>
        <dbReference type="ARBA" id="ARBA00022980"/>
    </source>
</evidence>
<evidence type="ECO:0008006" key="6">
    <source>
        <dbReference type="Google" id="ProtNLM"/>
    </source>
</evidence>